<keyword evidence="2 5" id="KW-0689">Ribosomal protein</keyword>
<evidence type="ECO:0000313" key="7">
    <source>
        <dbReference type="Proteomes" id="UP000230638"/>
    </source>
</evidence>
<dbReference type="InterPro" id="IPR022973">
    <property type="entry name" value="Ribosomal_uL10_bac"/>
</dbReference>
<evidence type="ECO:0000256" key="5">
    <source>
        <dbReference type="HAMAP-Rule" id="MF_00362"/>
    </source>
</evidence>
<dbReference type="SUPFAM" id="SSF160369">
    <property type="entry name" value="Ribosomal protein L10-like"/>
    <property type="match status" value="1"/>
</dbReference>
<dbReference type="InterPro" id="IPR001790">
    <property type="entry name" value="Ribosomal_uL10"/>
</dbReference>
<comment type="caution">
    <text evidence="6">The sequence shown here is derived from an EMBL/GenBank/DDBJ whole genome shotgun (WGS) entry which is preliminary data.</text>
</comment>
<reference evidence="6 7" key="1">
    <citation type="submission" date="2017-09" db="EMBL/GenBank/DDBJ databases">
        <title>Depth-based differentiation of microbial function through sediment-hosted aquifers and enrichment of novel symbionts in the deep terrestrial subsurface.</title>
        <authorList>
            <person name="Probst A.J."/>
            <person name="Ladd B."/>
            <person name="Jarett J.K."/>
            <person name="Geller-Mcgrath D.E."/>
            <person name="Sieber C.M."/>
            <person name="Emerson J.B."/>
            <person name="Anantharaman K."/>
            <person name="Thomas B.C."/>
            <person name="Malmstrom R."/>
            <person name="Stieglmeier M."/>
            <person name="Klingl A."/>
            <person name="Woyke T."/>
            <person name="Ryan C.M."/>
            <person name="Banfield J.F."/>
        </authorList>
    </citation>
    <scope>NUCLEOTIDE SEQUENCE [LARGE SCALE GENOMIC DNA]</scope>
    <source>
        <strain evidence="6">CG22_combo_CG10-13_8_21_14_all_47_15</strain>
    </source>
</reference>
<protein>
    <recommendedName>
        <fullName evidence="4 5">Large ribosomal subunit protein uL10</fullName>
    </recommendedName>
</protein>
<name>A0A2H0CUG4_9BACT</name>
<evidence type="ECO:0000256" key="4">
    <source>
        <dbReference type="ARBA" id="ARBA00035202"/>
    </source>
</evidence>
<dbReference type="HAMAP" id="MF_00362">
    <property type="entry name" value="Ribosomal_uL10"/>
    <property type="match status" value="1"/>
</dbReference>
<evidence type="ECO:0000256" key="1">
    <source>
        <dbReference type="ARBA" id="ARBA00008889"/>
    </source>
</evidence>
<keyword evidence="5" id="KW-0699">rRNA-binding</keyword>
<accession>A0A2H0CUG4</accession>
<dbReference type="EMBL" id="PCTL01000019">
    <property type="protein sequence ID" value="PIP73506.1"/>
    <property type="molecule type" value="Genomic_DNA"/>
</dbReference>
<dbReference type="NCBIfam" id="NF000955">
    <property type="entry name" value="PRK00099.1-1"/>
    <property type="match status" value="1"/>
</dbReference>
<dbReference type="GO" id="GO:1990904">
    <property type="term" value="C:ribonucleoprotein complex"/>
    <property type="evidence" value="ECO:0007669"/>
    <property type="project" value="UniProtKB-KW"/>
</dbReference>
<dbReference type="GO" id="GO:0070180">
    <property type="term" value="F:large ribosomal subunit rRNA binding"/>
    <property type="evidence" value="ECO:0007669"/>
    <property type="project" value="UniProtKB-UniRule"/>
</dbReference>
<comment type="function">
    <text evidence="5">Forms part of the ribosomal stalk, playing a central role in the interaction of the ribosome with GTP-bound translation factors.</text>
</comment>
<organism evidence="6 7">
    <name type="scientific">Candidatus Lloydbacteria bacterium CG22_combo_CG10-13_8_21_14_all_47_15</name>
    <dbReference type="NCBI Taxonomy" id="1974635"/>
    <lineage>
        <taxon>Bacteria</taxon>
        <taxon>Candidatus Lloydiibacteriota</taxon>
    </lineage>
</organism>
<dbReference type="Pfam" id="PF00466">
    <property type="entry name" value="Ribosomal_L10"/>
    <property type="match status" value="1"/>
</dbReference>
<dbReference type="InterPro" id="IPR047865">
    <property type="entry name" value="Ribosomal_uL10_bac_type"/>
</dbReference>
<dbReference type="Gene3D" id="3.30.70.1730">
    <property type="match status" value="1"/>
</dbReference>
<comment type="subunit">
    <text evidence="5">Part of the ribosomal stalk of the 50S ribosomal subunit. The N-terminus interacts with L11 and the large rRNA to form the base of the stalk. The C-terminus forms an elongated spine to which L12 dimers bind in a sequential fashion forming a multimeric L10(L12)X complex.</text>
</comment>
<comment type="similarity">
    <text evidence="1 5">Belongs to the universal ribosomal protein uL10 family.</text>
</comment>
<keyword evidence="3 5" id="KW-0687">Ribonucleoprotein</keyword>
<dbReference type="Proteomes" id="UP000230638">
    <property type="component" value="Unassembled WGS sequence"/>
</dbReference>
<dbReference type="CDD" id="cd05797">
    <property type="entry name" value="Ribosomal_L10"/>
    <property type="match status" value="1"/>
</dbReference>
<dbReference type="GO" id="GO:0005840">
    <property type="term" value="C:ribosome"/>
    <property type="evidence" value="ECO:0007669"/>
    <property type="project" value="UniProtKB-KW"/>
</dbReference>
<proteinExistence type="inferred from homology"/>
<dbReference type="AlphaFoldDB" id="A0A2H0CUG4"/>
<gene>
    <name evidence="5 6" type="primary">rplJ</name>
    <name evidence="6" type="ORF">COW88_01785</name>
</gene>
<dbReference type="PANTHER" id="PTHR11560">
    <property type="entry name" value="39S RIBOSOMAL PROTEIN L10, MITOCHONDRIAL"/>
    <property type="match status" value="1"/>
</dbReference>
<evidence type="ECO:0000256" key="2">
    <source>
        <dbReference type="ARBA" id="ARBA00022980"/>
    </source>
</evidence>
<dbReference type="InterPro" id="IPR043141">
    <property type="entry name" value="Ribosomal_uL10-like_sf"/>
</dbReference>
<evidence type="ECO:0000256" key="3">
    <source>
        <dbReference type="ARBA" id="ARBA00023274"/>
    </source>
</evidence>
<keyword evidence="5" id="KW-0694">RNA-binding</keyword>
<dbReference type="Gene3D" id="6.10.250.290">
    <property type="match status" value="1"/>
</dbReference>
<sequence length="163" mass="17809">MAVSKDKKKEIYSEVADAVKASPSVAFVNFHGLPVAETTAMRKALHKKGISYKVAKKTIVKRVLADSGVSGVEPAFEGELALVYGDDLIAPAREVYAFQKTYKDAIRIIGGIFEGRYMDQAAMTDIAEIPSQNVLYGQFVNLINSPIQQFVVALGQIAKKREV</sequence>
<evidence type="ECO:0000313" key="6">
    <source>
        <dbReference type="EMBL" id="PIP73506.1"/>
    </source>
</evidence>
<dbReference type="GO" id="GO:0006412">
    <property type="term" value="P:translation"/>
    <property type="evidence" value="ECO:0007669"/>
    <property type="project" value="UniProtKB-UniRule"/>
</dbReference>